<dbReference type="EMBL" id="HBFC01034436">
    <property type="protein sequence ID" value="CAD8721269.1"/>
    <property type="molecule type" value="Transcribed_RNA"/>
</dbReference>
<feature type="repeat" description="ANK" evidence="3">
    <location>
        <begin position="79"/>
        <end position="111"/>
    </location>
</feature>
<feature type="repeat" description="ANK" evidence="3">
    <location>
        <begin position="112"/>
        <end position="144"/>
    </location>
</feature>
<dbReference type="PANTHER" id="PTHR24171">
    <property type="entry name" value="ANKYRIN REPEAT DOMAIN-CONTAINING PROTEIN 39-RELATED"/>
    <property type="match status" value="1"/>
</dbReference>
<keyword evidence="2 3" id="KW-0040">ANK repeat</keyword>
<gene>
    <name evidence="4" type="ORF">MANT1106_LOCUS20481</name>
</gene>
<dbReference type="GO" id="GO:0085020">
    <property type="term" value="P:protein K6-linked ubiquitination"/>
    <property type="evidence" value="ECO:0007669"/>
    <property type="project" value="TreeGrafter"/>
</dbReference>
<feature type="repeat" description="ANK" evidence="3">
    <location>
        <begin position="10"/>
        <end position="42"/>
    </location>
</feature>
<sequence>MGVDDHDTFSGLTPLQAAAFGGDVAKVIELLDAGADVDIQANGENAGKTAAMLAASAGCAEILKVMNRGPSLLNLKDADGGTAAMSAAVHSHSSVLDYLIEKKVDLNAVDGDGWTALMYACSVGAADAVAKLVANGADASLKNAAGDSAMDMCKASKKRHNLIQVLNPAEPMPAVAE</sequence>
<dbReference type="GO" id="GO:0004842">
    <property type="term" value="F:ubiquitin-protein transferase activity"/>
    <property type="evidence" value="ECO:0007669"/>
    <property type="project" value="TreeGrafter"/>
</dbReference>
<dbReference type="Gene3D" id="1.25.40.20">
    <property type="entry name" value="Ankyrin repeat-containing domain"/>
    <property type="match status" value="2"/>
</dbReference>
<reference evidence="4" key="1">
    <citation type="submission" date="2021-01" db="EMBL/GenBank/DDBJ databases">
        <authorList>
            <person name="Corre E."/>
            <person name="Pelletier E."/>
            <person name="Niang G."/>
            <person name="Scheremetjew M."/>
            <person name="Finn R."/>
            <person name="Kale V."/>
            <person name="Holt S."/>
            <person name="Cochrane G."/>
            <person name="Meng A."/>
            <person name="Brown T."/>
            <person name="Cohen L."/>
        </authorList>
    </citation>
    <scope>NUCLEOTIDE SEQUENCE</scope>
    <source>
        <strain evidence="4">SL-175</strain>
    </source>
</reference>
<organism evidence="4">
    <name type="scientific">Mantoniella antarctica</name>
    <dbReference type="NCBI Taxonomy" id="81844"/>
    <lineage>
        <taxon>Eukaryota</taxon>
        <taxon>Viridiplantae</taxon>
        <taxon>Chlorophyta</taxon>
        <taxon>Mamiellophyceae</taxon>
        <taxon>Mamiellales</taxon>
        <taxon>Mamiellaceae</taxon>
        <taxon>Mantoniella</taxon>
    </lineage>
</organism>
<dbReference type="Pfam" id="PF12796">
    <property type="entry name" value="Ank_2"/>
    <property type="match status" value="2"/>
</dbReference>
<dbReference type="InterPro" id="IPR036770">
    <property type="entry name" value="Ankyrin_rpt-contain_sf"/>
</dbReference>
<dbReference type="AlphaFoldDB" id="A0A7S0T1E5"/>
<dbReference type="SUPFAM" id="SSF48403">
    <property type="entry name" value="Ankyrin repeat"/>
    <property type="match status" value="1"/>
</dbReference>
<keyword evidence="1" id="KW-0677">Repeat</keyword>
<dbReference type="SMART" id="SM00248">
    <property type="entry name" value="ANK"/>
    <property type="match status" value="4"/>
</dbReference>
<evidence type="ECO:0000256" key="3">
    <source>
        <dbReference type="PROSITE-ProRule" id="PRU00023"/>
    </source>
</evidence>
<evidence type="ECO:0000256" key="1">
    <source>
        <dbReference type="ARBA" id="ARBA00022737"/>
    </source>
</evidence>
<evidence type="ECO:0000256" key="2">
    <source>
        <dbReference type="ARBA" id="ARBA00023043"/>
    </source>
</evidence>
<evidence type="ECO:0000313" key="4">
    <source>
        <dbReference type="EMBL" id="CAD8721269.1"/>
    </source>
</evidence>
<dbReference type="PROSITE" id="PS50297">
    <property type="entry name" value="ANK_REP_REGION"/>
    <property type="match status" value="2"/>
</dbReference>
<proteinExistence type="predicted"/>
<name>A0A7S0T1E5_9CHLO</name>
<dbReference type="PROSITE" id="PS50088">
    <property type="entry name" value="ANK_REPEAT"/>
    <property type="match status" value="3"/>
</dbReference>
<evidence type="ECO:0008006" key="5">
    <source>
        <dbReference type="Google" id="ProtNLM"/>
    </source>
</evidence>
<accession>A0A7S0T1E5</accession>
<dbReference type="InterPro" id="IPR002110">
    <property type="entry name" value="Ankyrin_rpt"/>
</dbReference>
<protein>
    <recommendedName>
        <fullName evidence="5">Ankyrin repeat domain-containing protein</fullName>
    </recommendedName>
</protein>
<dbReference type="PANTHER" id="PTHR24171:SF11">
    <property type="entry name" value="26S PROTEASOME NON-ATPASE REGULATORY SUBUNIT 10"/>
    <property type="match status" value="1"/>
</dbReference>